<feature type="transmembrane region" description="Helical" evidence="1">
    <location>
        <begin position="130"/>
        <end position="149"/>
    </location>
</feature>
<dbReference type="OrthoDB" id="9940220at2759"/>
<keyword evidence="4" id="KW-1185">Reference proteome</keyword>
<evidence type="ECO:0000259" key="2">
    <source>
        <dbReference type="PROSITE" id="PS50835"/>
    </source>
</evidence>
<reference evidence="3 4" key="1">
    <citation type="journal article" date="2019" name="Sci. Data">
        <title>Hybrid genome assembly and annotation of Danionella translucida.</title>
        <authorList>
            <person name="Kadobianskyi M."/>
            <person name="Schulze L."/>
            <person name="Schuelke M."/>
            <person name="Judkewitz B."/>
        </authorList>
    </citation>
    <scope>NUCLEOTIDE SEQUENCE [LARGE SCALE GENOMIC DNA]</scope>
    <source>
        <strain evidence="3 4">Bolton</strain>
    </source>
</reference>
<dbReference type="EMBL" id="SRMA01025239">
    <property type="protein sequence ID" value="TRY97183.1"/>
    <property type="molecule type" value="Genomic_DNA"/>
</dbReference>
<organism evidence="3 4">
    <name type="scientific">Danionella cerebrum</name>
    <dbReference type="NCBI Taxonomy" id="2873325"/>
    <lineage>
        <taxon>Eukaryota</taxon>
        <taxon>Metazoa</taxon>
        <taxon>Chordata</taxon>
        <taxon>Craniata</taxon>
        <taxon>Vertebrata</taxon>
        <taxon>Euteleostomi</taxon>
        <taxon>Actinopterygii</taxon>
        <taxon>Neopterygii</taxon>
        <taxon>Teleostei</taxon>
        <taxon>Ostariophysi</taxon>
        <taxon>Cypriniformes</taxon>
        <taxon>Danionidae</taxon>
        <taxon>Danioninae</taxon>
        <taxon>Danionella</taxon>
    </lineage>
</organism>
<accession>A0A553R4T7</accession>
<evidence type="ECO:0000313" key="3">
    <source>
        <dbReference type="EMBL" id="TRY97183.1"/>
    </source>
</evidence>
<keyword evidence="1" id="KW-1133">Transmembrane helix</keyword>
<evidence type="ECO:0000256" key="1">
    <source>
        <dbReference type="SAM" id="Phobius"/>
    </source>
</evidence>
<keyword evidence="1" id="KW-0472">Membrane</keyword>
<evidence type="ECO:0000313" key="4">
    <source>
        <dbReference type="Proteomes" id="UP000316079"/>
    </source>
</evidence>
<keyword evidence="1" id="KW-0812">Transmembrane</keyword>
<comment type="caution">
    <text evidence="3">The sequence shown here is derived from an EMBL/GenBank/DDBJ whole genome shotgun (WGS) entry which is preliminary data.</text>
</comment>
<gene>
    <name evidence="3" type="ORF">DNTS_020337</name>
</gene>
<name>A0A553R4T7_9TELE</name>
<protein>
    <recommendedName>
        <fullName evidence="2">Ig-like domain-containing protein</fullName>
    </recommendedName>
</protein>
<dbReference type="PROSITE" id="PS50835">
    <property type="entry name" value="IG_LIKE"/>
    <property type="match status" value="1"/>
</dbReference>
<proteinExistence type="predicted"/>
<dbReference type="Proteomes" id="UP000316079">
    <property type="component" value="Unassembled WGS sequence"/>
</dbReference>
<dbReference type="AlphaFoldDB" id="A0A553R4T7"/>
<feature type="domain" description="Ig-like" evidence="2">
    <location>
        <begin position="46"/>
        <end position="117"/>
    </location>
</feature>
<dbReference type="InterPro" id="IPR007110">
    <property type="entry name" value="Ig-like_dom"/>
</dbReference>
<sequence>MCTKCCALLHSSSKEETTRTAELISLRVISSQQHMQCLPGKKDVCPILSLKCSQSPNGSQMFLCSAKNHHESVEHGWIRDGDILYSSDTNTTFTGKPFYSCWVNHSSIYKQCVANVSISKCFEQVGNQTLMMPVLSAVFFVSLIIGVVLRMRYKRAHQSSPIQVNVADPDIYSMLNDHHPVPCSPVGTLAQ</sequence>